<evidence type="ECO:0000256" key="3">
    <source>
        <dbReference type="SAM" id="SignalP"/>
    </source>
</evidence>
<feature type="transmembrane region" description="Helical" evidence="2">
    <location>
        <begin position="178"/>
        <end position="199"/>
    </location>
</feature>
<dbReference type="Proteomes" id="UP001178508">
    <property type="component" value="Chromosome 18"/>
</dbReference>
<keyword evidence="3" id="KW-0732">Signal</keyword>
<feature type="region of interest" description="Disordered" evidence="1">
    <location>
        <begin position="222"/>
        <end position="243"/>
    </location>
</feature>
<feature type="signal peptide" evidence="3">
    <location>
        <begin position="1"/>
        <end position="22"/>
    </location>
</feature>
<feature type="region of interest" description="Disordered" evidence="1">
    <location>
        <begin position="135"/>
        <end position="168"/>
    </location>
</feature>
<dbReference type="AlphaFoldDB" id="A0AAV1H0I3"/>
<keyword evidence="2" id="KW-1133">Transmembrane helix</keyword>
<gene>
    <name evidence="4" type="ORF">XNOV1_A003624</name>
</gene>
<proteinExistence type="predicted"/>
<feature type="chain" id="PRO_5043841521" evidence="3">
    <location>
        <begin position="23"/>
        <end position="243"/>
    </location>
</feature>
<evidence type="ECO:0000313" key="5">
    <source>
        <dbReference type="Proteomes" id="UP001178508"/>
    </source>
</evidence>
<organism evidence="4 5">
    <name type="scientific">Xyrichtys novacula</name>
    <name type="common">Pearly razorfish</name>
    <name type="synonym">Hemipteronotus novacula</name>
    <dbReference type="NCBI Taxonomy" id="13765"/>
    <lineage>
        <taxon>Eukaryota</taxon>
        <taxon>Metazoa</taxon>
        <taxon>Chordata</taxon>
        <taxon>Craniata</taxon>
        <taxon>Vertebrata</taxon>
        <taxon>Euteleostomi</taxon>
        <taxon>Actinopterygii</taxon>
        <taxon>Neopterygii</taxon>
        <taxon>Teleostei</taxon>
        <taxon>Neoteleostei</taxon>
        <taxon>Acanthomorphata</taxon>
        <taxon>Eupercaria</taxon>
        <taxon>Labriformes</taxon>
        <taxon>Labridae</taxon>
        <taxon>Xyrichtys</taxon>
    </lineage>
</organism>
<keyword evidence="2" id="KW-0472">Membrane</keyword>
<name>A0AAV1H0I3_XYRNO</name>
<evidence type="ECO:0000256" key="2">
    <source>
        <dbReference type="SAM" id="Phobius"/>
    </source>
</evidence>
<keyword evidence="5" id="KW-1185">Reference proteome</keyword>
<dbReference type="EMBL" id="OY660881">
    <property type="protein sequence ID" value="CAJ1079015.1"/>
    <property type="molecule type" value="Genomic_DNA"/>
</dbReference>
<feature type="compositionally biased region" description="Pro residues" evidence="1">
    <location>
        <begin position="138"/>
        <end position="159"/>
    </location>
</feature>
<accession>A0AAV1H0I3</accession>
<keyword evidence="2" id="KW-0812">Transmembrane</keyword>
<evidence type="ECO:0000313" key="4">
    <source>
        <dbReference type="EMBL" id="CAJ1079015.1"/>
    </source>
</evidence>
<evidence type="ECO:0000256" key="1">
    <source>
        <dbReference type="SAM" id="MobiDB-lite"/>
    </source>
</evidence>
<reference evidence="4" key="1">
    <citation type="submission" date="2023-08" db="EMBL/GenBank/DDBJ databases">
        <authorList>
            <person name="Alioto T."/>
            <person name="Alioto T."/>
            <person name="Gomez Garrido J."/>
        </authorList>
    </citation>
    <scope>NUCLEOTIDE SEQUENCE</scope>
</reference>
<protein>
    <submittedName>
        <fullName evidence="4">Uncharacterized protein LOC125899326</fullName>
    </submittedName>
</protein>
<sequence length="243" mass="27740">MPTYNFIIFMVHFGPILLLSQGYEVIQPKTRTVNPDGSVFISCGHNAGINRVLDIRLNSISPKGETKMLCQKNQTDCKDIVMYFKNASEWLFILFNIRPEAFNLTYGCEFTLKINDQHRTKKGTPTTLIQAQKQAECKPPPPQPLLAINKPPPPPPPQPHQDNCKHQSHKHDWTPLEFILIGLLALTLLYSCVLTSCFIRKRMNVNTNEPENTTYVEMRTAPLSGQPQMDMPYELLPPRKSHE</sequence>